<keyword evidence="2" id="KW-0808">Transferase</keyword>
<dbReference type="Proteomes" id="UP001239462">
    <property type="component" value="Unassembled WGS sequence"/>
</dbReference>
<reference evidence="2 3" key="1">
    <citation type="submission" date="2023-06" db="EMBL/GenBank/DDBJ databases">
        <title>Roseiconus lacunae JC819 isolated from Gulf of Mannar region, Tamil Nadu.</title>
        <authorList>
            <person name="Pk S."/>
            <person name="Ch S."/>
            <person name="Ch V.R."/>
        </authorList>
    </citation>
    <scope>NUCLEOTIDE SEQUENCE [LARGE SCALE GENOMIC DNA]</scope>
    <source>
        <strain evidence="2 3">JC819</strain>
    </source>
</reference>
<name>A0ABT7PGL4_9BACT</name>
<keyword evidence="3" id="KW-1185">Reference proteome</keyword>
<sequence length="192" mass="21809">MKIRQSGMPEESMWREFFEPQTTLIRLGLNRQCVDVAEFGCGYGTFTIPAARIISGRVKAFDIDPIMIEATRSKTTAEGIDNVDVKLCDFVGNGTGLADESIDYVMLFNILHGEDPHELLYEAHRILRPNGIAGILHWNHDPATPRGPDMMIRPKPEQCRAWAIESQFHTDALSPIIIPPYHYGWMMKKPKR</sequence>
<dbReference type="Pfam" id="PF13649">
    <property type="entry name" value="Methyltransf_25"/>
    <property type="match status" value="1"/>
</dbReference>
<dbReference type="GO" id="GO:0032259">
    <property type="term" value="P:methylation"/>
    <property type="evidence" value="ECO:0007669"/>
    <property type="project" value="UniProtKB-KW"/>
</dbReference>
<dbReference type="InterPro" id="IPR041698">
    <property type="entry name" value="Methyltransf_25"/>
</dbReference>
<comment type="caution">
    <text evidence="2">The sequence shown here is derived from an EMBL/GenBank/DDBJ whole genome shotgun (WGS) entry which is preliminary data.</text>
</comment>
<evidence type="ECO:0000313" key="2">
    <source>
        <dbReference type="EMBL" id="MDM4015642.1"/>
    </source>
</evidence>
<dbReference type="Gene3D" id="3.40.50.150">
    <property type="entry name" value="Vaccinia Virus protein VP39"/>
    <property type="match status" value="1"/>
</dbReference>
<dbReference type="EMBL" id="JASZZN010000006">
    <property type="protein sequence ID" value="MDM4015642.1"/>
    <property type="molecule type" value="Genomic_DNA"/>
</dbReference>
<accession>A0ABT7PGL4</accession>
<dbReference type="GO" id="GO:0008168">
    <property type="term" value="F:methyltransferase activity"/>
    <property type="evidence" value="ECO:0007669"/>
    <property type="project" value="UniProtKB-KW"/>
</dbReference>
<gene>
    <name evidence="2" type="ORF">QTN89_09395</name>
</gene>
<proteinExistence type="predicted"/>
<keyword evidence="2" id="KW-0489">Methyltransferase</keyword>
<evidence type="ECO:0000259" key="1">
    <source>
        <dbReference type="Pfam" id="PF13649"/>
    </source>
</evidence>
<organism evidence="2 3">
    <name type="scientific">Roseiconus lacunae</name>
    <dbReference type="NCBI Taxonomy" id="2605694"/>
    <lineage>
        <taxon>Bacteria</taxon>
        <taxon>Pseudomonadati</taxon>
        <taxon>Planctomycetota</taxon>
        <taxon>Planctomycetia</taxon>
        <taxon>Pirellulales</taxon>
        <taxon>Pirellulaceae</taxon>
        <taxon>Roseiconus</taxon>
    </lineage>
</organism>
<dbReference type="InterPro" id="IPR029063">
    <property type="entry name" value="SAM-dependent_MTases_sf"/>
</dbReference>
<protein>
    <submittedName>
        <fullName evidence="2">Class I SAM-dependent methyltransferase</fullName>
        <ecNumber evidence="2">2.1.-.-</ecNumber>
    </submittedName>
</protein>
<feature type="domain" description="Methyltransferase" evidence="1">
    <location>
        <begin position="36"/>
        <end position="131"/>
    </location>
</feature>
<dbReference type="SUPFAM" id="SSF53335">
    <property type="entry name" value="S-adenosyl-L-methionine-dependent methyltransferases"/>
    <property type="match status" value="1"/>
</dbReference>
<dbReference type="RefSeq" id="WP_289163144.1">
    <property type="nucleotide sequence ID" value="NZ_JASZZN010000006.1"/>
</dbReference>
<evidence type="ECO:0000313" key="3">
    <source>
        <dbReference type="Proteomes" id="UP001239462"/>
    </source>
</evidence>
<dbReference type="CDD" id="cd02440">
    <property type="entry name" value="AdoMet_MTases"/>
    <property type="match status" value="1"/>
</dbReference>
<dbReference type="EC" id="2.1.-.-" evidence="2"/>